<proteinExistence type="inferred from homology"/>
<dbReference type="NCBIfam" id="NF011369">
    <property type="entry name" value="PRK14788.1"/>
    <property type="match status" value="1"/>
</dbReference>
<dbReference type="HAMAP" id="MF_00161">
    <property type="entry name" value="LspA"/>
    <property type="match status" value="1"/>
</dbReference>
<dbReference type="InterPro" id="IPR001872">
    <property type="entry name" value="Peptidase_A8"/>
</dbReference>
<feature type="active site" evidence="9">
    <location>
        <position position="146"/>
    </location>
</feature>
<feature type="transmembrane region" description="Helical" evidence="9">
    <location>
        <begin position="94"/>
        <end position="118"/>
    </location>
</feature>
<keyword evidence="12" id="KW-1185">Reference proteome</keyword>
<comment type="caution">
    <text evidence="9">Lacks conserved residue(s) required for the propagation of feature annotation.</text>
</comment>
<keyword evidence="6 9" id="KW-0378">Hydrolase</keyword>
<dbReference type="OrthoDB" id="9810259at2"/>
<feature type="active site" evidence="9">
    <location>
        <position position="180"/>
    </location>
</feature>
<keyword evidence="4 9" id="KW-0812">Transmembrane</keyword>
<evidence type="ECO:0000256" key="1">
    <source>
        <dbReference type="ARBA" id="ARBA00006139"/>
    </source>
</evidence>
<evidence type="ECO:0000256" key="9">
    <source>
        <dbReference type="HAMAP-Rule" id="MF_00161"/>
    </source>
</evidence>
<sequence>MSLIKKSALFIVVLLILDQVFKIWIKTHMMLGEEFPVFDDWFIIHFIENNGMAFGMELEGKMGKILLSLFRIVAICGIGWYLNDICKKKAPRGLIISIGLIFAGAMGNIIDSAFYGMIFNDSYYQVASFLPEAGGYSSFLHGKVVDMLYFPLVDGNFPSWVPFWGGDHFVFFRPVFNVADSYITIGVTLILLFHKKYFVQEISKK</sequence>
<dbReference type="GO" id="GO:0004190">
    <property type="term" value="F:aspartic-type endopeptidase activity"/>
    <property type="evidence" value="ECO:0007669"/>
    <property type="project" value="UniProtKB-UniRule"/>
</dbReference>
<evidence type="ECO:0000256" key="4">
    <source>
        <dbReference type="ARBA" id="ARBA00022692"/>
    </source>
</evidence>
<dbReference type="GO" id="GO:0005886">
    <property type="term" value="C:plasma membrane"/>
    <property type="evidence" value="ECO:0007669"/>
    <property type="project" value="UniProtKB-SubCell"/>
</dbReference>
<dbReference type="EMBL" id="SHKN01000003">
    <property type="protein sequence ID" value="RZT92418.1"/>
    <property type="molecule type" value="Genomic_DNA"/>
</dbReference>
<comment type="similarity">
    <text evidence="1 9 10">Belongs to the peptidase A8 family.</text>
</comment>
<reference evidence="11 12" key="1">
    <citation type="submission" date="2019-02" db="EMBL/GenBank/DDBJ databases">
        <title>Genomic Encyclopedia of Type Strains, Phase IV (KMG-IV): sequencing the most valuable type-strain genomes for metagenomic binning, comparative biology and taxonomic classification.</title>
        <authorList>
            <person name="Goeker M."/>
        </authorList>
    </citation>
    <scope>NUCLEOTIDE SEQUENCE [LARGE SCALE GENOMIC DNA]</scope>
    <source>
        <strain evidence="11 12">DSM 28825</strain>
    </source>
</reference>
<dbReference type="PANTHER" id="PTHR33695:SF1">
    <property type="entry name" value="LIPOPROTEIN SIGNAL PEPTIDASE"/>
    <property type="match status" value="1"/>
</dbReference>
<organism evidence="11 12">
    <name type="scientific">Ancylomarina subtilis</name>
    <dbReference type="NCBI Taxonomy" id="1639035"/>
    <lineage>
        <taxon>Bacteria</taxon>
        <taxon>Pseudomonadati</taxon>
        <taxon>Bacteroidota</taxon>
        <taxon>Bacteroidia</taxon>
        <taxon>Marinilabiliales</taxon>
        <taxon>Marinifilaceae</taxon>
        <taxon>Ancylomarina</taxon>
    </lineage>
</organism>
<dbReference type="AlphaFoldDB" id="A0A4Q7VCF9"/>
<evidence type="ECO:0000313" key="12">
    <source>
        <dbReference type="Proteomes" id="UP000293562"/>
    </source>
</evidence>
<comment type="subcellular location">
    <subcellularLocation>
        <location evidence="9">Cell membrane</location>
        <topology evidence="9">Multi-pass membrane protein</topology>
    </subcellularLocation>
</comment>
<dbReference type="Pfam" id="PF01252">
    <property type="entry name" value="Peptidase_A8"/>
    <property type="match status" value="1"/>
</dbReference>
<protein>
    <recommendedName>
        <fullName evidence="9">Lipoprotein signal peptidase</fullName>
        <ecNumber evidence="9">3.4.23.36</ecNumber>
    </recommendedName>
    <alternativeName>
        <fullName evidence="9">Prolipoprotein signal peptidase</fullName>
    </alternativeName>
    <alternativeName>
        <fullName evidence="9">Signal peptidase II</fullName>
        <shortName evidence="9">SPase II</shortName>
    </alternativeName>
</protein>
<dbReference type="PRINTS" id="PR00781">
    <property type="entry name" value="LIPOSIGPTASE"/>
</dbReference>
<evidence type="ECO:0000256" key="8">
    <source>
        <dbReference type="ARBA" id="ARBA00023136"/>
    </source>
</evidence>
<comment type="pathway">
    <text evidence="9">Protein modification; lipoprotein biosynthesis (signal peptide cleavage).</text>
</comment>
<dbReference type="RefSeq" id="WP_130308265.1">
    <property type="nucleotide sequence ID" value="NZ_SHKN01000003.1"/>
</dbReference>
<dbReference type="Proteomes" id="UP000293562">
    <property type="component" value="Unassembled WGS sequence"/>
</dbReference>
<gene>
    <name evidence="9" type="primary">lspA</name>
    <name evidence="11" type="ORF">EV201_2894</name>
</gene>
<comment type="function">
    <text evidence="9">This protein specifically catalyzes the removal of signal peptides from prolipoproteins.</text>
</comment>
<evidence type="ECO:0000313" key="11">
    <source>
        <dbReference type="EMBL" id="RZT92418.1"/>
    </source>
</evidence>
<comment type="catalytic activity">
    <reaction evidence="9">
        <text>Release of signal peptides from bacterial membrane prolipoproteins. Hydrolyzes -Xaa-Yaa-Zaa-|-(S,diacylglyceryl)Cys-, in which Xaa is hydrophobic (preferably Leu), and Yaa (Ala or Ser) and Zaa (Gly or Ala) have small, neutral side chains.</text>
        <dbReference type="EC" id="3.4.23.36"/>
    </reaction>
</comment>
<evidence type="ECO:0000256" key="3">
    <source>
        <dbReference type="ARBA" id="ARBA00022670"/>
    </source>
</evidence>
<keyword evidence="8 9" id="KW-0472">Membrane</keyword>
<evidence type="ECO:0000256" key="10">
    <source>
        <dbReference type="RuleBase" id="RU004181"/>
    </source>
</evidence>
<keyword evidence="5 9" id="KW-0064">Aspartyl protease</keyword>
<keyword evidence="7 9" id="KW-1133">Transmembrane helix</keyword>
<dbReference type="PANTHER" id="PTHR33695">
    <property type="entry name" value="LIPOPROTEIN SIGNAL PEPTIDASE"/>
    <property type="match status" value="1"/>
</dbReference>
<name>A0A4Q7VCF9_9BACT</name>
<keyword evidence="2 9" id="KW-1003">Cell membrane</keyword>
<feature type="transmembrane region" description="Helical" evidence="9">
    <location>
        <begin position="170"/>
        <end position="193"/>
    </location>
</feature>
<accession>A0A4Q7VCF9</accession>
<dbReference type="GO" id="GO:0006508">
    <property type="term" value="P:proteolysis"/>
    <property type="evidence" value="ECO:0007669"/>
    <property type="project" value="UniProtKB-KW"/>
</dbReference>
<evidence type="ECO:0000256" key="7">
    <source>
        <dbReference type="ARBA" id="ARBA00022989"/>
    </source>
</evidence>
<evidence type="ECO:0000256" key="2">
    <source>
        <dbReference type="ARBA" id="ARBA00022475"/>
    </source>
</evidence>
<dbReference type="UniPathway" id="UPA00665"/>
<dbReference type="EC" id="3.4.23.36" evidence="9"/>
<evidence type="ECO:0000256" key="6">
    <source>
        <dbReference type="ARBA" id="ARBA00022801"/>
    </source>
</evidence>
<evidence type="ECO:0000256" key="5">
    <source>
        <dbReference type="ARBA" id="ARBA00022750"/>
    </source>
</evidence>
<feature type="transmembrane region" description="Helical" evidence="9">
    <location>
        <begin position="65"/>
        <end position="82"/>
    </location>
</feature>
<comment type="caution">
    <text evidence="11">The sequence shown here is derived from an EMBL/GenBank/DDBJ whole genome shotgun (WGS) entry which is preliminary data.</text>
</comment>
<keyword evidence="3 9" id="KW-0645">Protease</keyword>